<evidence type="ECO:0000313" key="1">
    <source>
        <dbReference type="EMBL" id="JAD79719.1"/>
    </source>
</evidence>
<protein>
    <submittedName>
        <fullName evidence="1">Uncharacterized protein</fullName>
    </submittedName>
</protein>
<dbReference type="EMBL" id="GBRH01218176">
    <property type="protein sequence ID" value="JAD79719.1"/>
    <property type="molecule type" value="Transcribed_RNA"/>
</dbReference>
<reference evidence="1" key="2">
    <citation type="journal article" date="2015" name="Data Brief">
        <title>Shoot transcriptome of the giant reed, Arundo donax.</title>
        <authorList>
            <person name="Barrero R.A."/>
            <person name="Guerrero F.D."/>
            <person name="Moolhuijzen P."/>
            <person name="Goolsby J.A."/>
            <person name="Tidwell J."/>
            <person name="Bellgard S.E."/>
            <person name="Bellgard M.I."/>
        </authorList>
    </citation>
    <scope>NUCLEOTIDE SEQUENCE</scope>
    <source>
        <tissue evidence="1">Shoot tissue taken approximately 20 cm above the soil surface</tissue>
    </source>
</reference>
<accession>A0A0A9CTS7</accession>
<sequence>MAMIHSVKYFFTNDTGESTRLLLTSQISDTAARKYPMAILCNTPSHRI</sequence>
<organism evidence="1">
    <name type="scientific">Arundo donax</name>
    <name type="common">Giant reed</name>
    <name type="synonym">Donax arundinaceus</name>
    <dbReference type="NCBI Taxonomy" id="35708"/>
    <lineage>
        <taxon>Eukaryota</taxon>
        <taxon>Viridiplantae</taxon>
        <taxon>Streptophyta</taxon>
        <taxon>Embryophyta</taxon>
        <taxon>Tracheophyta</taxon>
        <taxon>Spermatophyta</taxon>
        <taxon>Magnoliopsida</taxon>
        <taxon>Liliopsida</taxon>
        <taxon>Poales</taxon>
        <taxon>Poaceae</taxon>
        <taxon>PACMAD clade</taxon>
        <taxon>Arundinoideae</taxon>
        <taxon>Arundineae</taxon>
        <taxon>Arundo</taxon>
    </lineage>
</organism>
<proteinExistence type="predicted"/>
<reference evidence="1" key="1">
    <citation type="submission" date="2014-09" db="EMBL/GenBank/DDBJ databases">
        <authorList>
            <person name="Magalhaes I.L.F."/>
            <person name="Oliveira U."/>
            <person name="Santos F.R."/>
            <person name="Vidigal T.H.D.A."/>
            <person name="Brescovit A.D."/>
            <person name="Santos A.J."/>
        </authorList>
    </citation>
    <scope>NUCLEOTIDE SEQUENCE</scope>
    <source>
        <tissue evidence="1">Shoot tissue taken approximately 20 cm above the soil surface</tissue>
    </source>
</reference>
<name>A0A0A9CTS7_ARUDO</name>
<dbReference type="AlphaFoldDB" id="A0A0A9CTS7"/>